<feature type="transmembrane region" description="Helical" evidence="10">
    <location>
        <begin position="348"/>
        <end position="366"/>
    </location>
</feature>
<evidence type="ECO:0000256" key="4">
    <source>
        <dbReference type="ARBA" id="ARBA00022989"/>
    </source>
</evidence>
<feature type="transmembrane region" description="Helical" evidence="10">
    <location>
        <begin position="409"/>
        <end position="428"/>
    </location>
</feature>
<feature type="transmembrane region" description="Helical" evidence="10">
    <location>
        <begin position="373"/>
        <end position="397"/>
    </location>
</feature>
<feature type="transmembrane region" description="Helical" evidence="10">
    <location>
        <begin position="194"/>
        <end position="214"/>
    </location>
</feature>
<dbReference type="Proteomes" id="UP000295764">
    <property type="component" value="Unassembled WGS sequence"/>
</dbReference>
<dbReference type="Pfam" id="PF00654">
    <property type="entry name" value="Voltage_CLC"/>
    <property type="match status" value="1"/>
</dbReference>
<dbReference type="GO" id="GO:0005254">
    <property type="term" value="F:chloride channel activity"/>
    <property type="evidence" value="ECO:0007669"/>
    <property type="project" value="UniProtKB-KW"/>
</dbReference>
<proteinExistence type="predicted"/>
<keyword evidence="5" id="KW-0406">Ion transport</keyword>
<evidence type="ECO:0000313" key="12">
    <source>
        <dbReference type="Proteomes" id="UP000295764"/>
    </source>
</evidence>
<dbReference type="InterPro" id="IPR014743">
    <property type="entry name" value="Cl-channel_core"/>
</dbReference>
<keyword evidence="9" id="KW-0407">Ion channel</keyword>
<feature type="transmembrane region" description="Helical" evidence="10">
    <location>
        <begin position="74"/>
        <end position="91"/>
    </location>
</feature>
<keyword evidence="4 10" id="KW-1133">Transmembrane helix</keyword>
<dbReference type="AlphaFoldDB" id="A0A4R6DNM5"/>
<evidence type="ECO:0000256" key="10">
    <source>
        <dbReference type="SAM" id="Phobius"/>
    </source>
</evidence>
<dbReference type="InterPro" id="IPR001807">
    <property type="entry name" value="ClC"/>
</dbReference>
<evidence type="ECO:0000256" key="5">
    <source>
        <dbReference type="ARBA" id="ARBA00023065"/>
    </source>
</evidence>
<dbReference type="STRING" id="2035.RU06_05380"/>
<evidence type="ECO:0000256" key="3">
    <source>
        <dbReference type="ARBA" id="ARBA00022692"/>
    </source>
</evidence>
<dbReference type="PRINTS" id="PR00762">
    <property type="entry name" value="CLCHANNEL"/>
</dbReference>
<dbReference type="Gene3D" id="1.10.3080.10">
    <property type="entry name" value="Clc chloride channel"/>
    <property type="match status" value="1"/>
</dbReference>
<name>A0A4R6DNM5_9MICO</name>
<gene>
    <name evidence="11" type="ORF">EDF64_102387</name>
</gene>
<dbReference type="InterPro" id="IPR050368">
    <property type="entry name" value="ClC-type_chloride_channel"/>
</dbReference>
<dbReference type="SUPFAM" id="SSF81340">
    <property type="entry name" value="Clc chloride channel"/>
    <property type="match status" value="1"/>
</dbReference>
<dbReference type="EMBL" id="SNVW01000002">
    <property type="protein sequence ID" value="TDN45969.1"/>
    <property type="molecule type" value="Genomic_DNA"/>
</dbReference>
<evidence type="ECO:0000256" key="6">
    <source>
        <dbReference type="ARBA" id="ARBA00023136"/>
    </source>
</evidence>
<keyword evidence="7" id="KW-0869">Chloride channel</keyword>
<feature type="transmembrane region" description="Helical" evidence="10">
    <location>
        <begin position="162"/>
        <end position="187"/>
    </location>
</feature>
<feature type="transmembrane region" description="Helical" evidence="10">
    <location>
        <begin position="234"/>
        <end position="255"/>
    </location>
</feature>
<dbReference type="GO" id="GO:0034707">
    <property type="term" value="C:chloride channel complex"/>
    <property type="evidence" value="ECO:0007669"/>
    <property type="project" value="UniProtKB-KW"/>
</dbReference>
<evidence type="ECO:0000256" key="7">
    <source>
        <dbReference type="ARBA" id="ARBA00023173"/>
    </source>
</evidence>
<dbReference type="PANTHER" id="PTHR43427">
    <property type="entry name" value="CHLORIDE CHANNEL PROTEIN CLC-E"/>
    <property type="match status" value="1"/>
</dbReference>
<comment type="subcellular location">
    <subcellularLocation>
        <location evidence="1">Membrane</location>
        <topology evidence="1">Multi-pass membrane protein</topology>
    </subcellularLocation>
</comment>
<keyword evidence="8" id="KW-0868">Chloride</keyword>
<comment type="caution">
    <text evidence="11">The sequence shown here is derived from an EMBL/GenBank/DDBJ whole genome shotgun (WGS) entry which is preliminary data.</text>
</comment>
<protein>
    <submittedName>
        <fullName evidence="11">CIC family chloride channel protein</fullName>
    </submittedName>
</protein>
<evidence type="ECO:0000256" key="2">
    <source>
        <dbReference type="ARBA" id="ARBA00022448"/>
    </source>
</evidence>
<keyword evidence="3 10" id="KW-0812">Transmembrane</keyword>
<dbReference type="PANTHER" id="PTHR43427:SF6">
    <property type="entry name" value="CHLORIDE CHANNEL PROTEIN CLC-E"/>
    <property type="match status" value="1"/>
</dbReference>
<organism evidence="11 12">
    <name type="scientific">Curtobacterium flaccumfaciens</name>
    <dbReference type="NCBI Taxonomy" id="2035"/>
    <lineage>
        <taxon>Bacteria</taxon>
        <taxon>Bacillati</taxon>
        <taxon>Actinomycetota</taxon>
        <taxon>Actinomycetes</taxon>
        <taxon>Micrococcales</taxon>
        <taxon>Microbacteriaceae</taxon>
        <taxon>Curtobacterium</taxon>
    </lineage>
</organism>
<sequence length="436" mass="44292">MIGAARVFDMPRSGHATPVWALKLAVITALVGIAGGIAGIAVWLALQLIQFVAFGYPFGGHLEAADAPSPLNRFLALVAAGVLTGFAWWALRRWGRPIVSVPAAVGGKRMPALATVANAGVQILAVGLGASIGKEVAPREVGAWLSQLVTARAGLTARETKILVACGAAAGLAAVYDVPLGGALFAVEVLLGEISFATALPAFATSAVAAFVARLVIPDEVLYHVPTTHLSPSLLVWAVVVGPVLGFAGVGFVKLTNRLQGIAPKGWHLLVVLPVVFAMVGLIAVPFPEILGNGRALGLVAMNASLDDGTVAGLTPIVLLLVLGVIRTITTSATIGAGAVGGTLTPSIAIGSAVGGGLGGLWLLLWPTDSQSLTAFAFIGAAAFLATTMRAPFTALVLVVEFTQEGTDILIPALLAVSGAVAVGYVLARRRSAQMV</sequence>
<evidence type="ECO:0000313" key="11">
    <source>
        <dbReference type="EMBL" id="TDN45969.1"/>
    </source>
</evidence>
<feature type="transmembrane region" description="Helical" evidence="10">
    <location>
        <begin position="21"/>
        <end position="54"/>
    </location>
</feature>
<accession>A0A4R6DNM5</accession>
<keyword evidence="2" id="KW-0813">Transport</keyword>
<evidence type="ECO:0000256" key="1">
    <source>
        <dbReference type="ARBA" id="ARBA00004141"/>
    </source>
</evidence>
<reference evidence="11 12" key="1">
    <citation type="submission" date="2019-03" db="EMBL/GenBank/DDBJ databases">
        <title>Genomic analyses of the natural microbiome of Caenorhabditis elegans.</title>
        <authorList>
            <person name="Samuel B."/>
        </authorList>
    </citation>
    <scope>NUCLEOTIDE SEQUENCE [LARGE SCALE GENOMIC DNA]</scope>
    <source>
        <strain evidence="11 12">JUb65</strain>
    </source>
</reference>
<evidence type="ECO:0000256" key="8">
    <source>
        <dbReference type="ARBA" id="ARBA00023214"/>
    </source>
</evidence>
<feature type="transmembrane region" description="Helical" evidence="10">
    <location>
        <begin position="267"/>
        <end position="287"/>
    </location>
</feature>
<evidence type="ECO:0000256" key="9">
    <source>
        <dbReference type="ARBA" id="ARBA00023303"/>
    </source>
</evidence>
<keyword evidence="6 10" id="KW-0472">Membrane</keyword>